<dbReference type="OrthoDB" id="9795390at2"/>
<evidence type="ECO:0000256" key="3">
    <source>
        <dbReference type="ARBA" id="ARBA00022741"/>
    </source>
</evidence>
<gene>
    <name evidence="5" type="ORF">C0V70_11065</name>
</gene>
<organism evidence="5 6">
    <name type="scientific">Bacteriovorax stolpii</name>
    <name type="common">Bdellovibrio stolpii</name>
    <dbReference type="NCBI Taxonomy" id="960"/>
    <lineage>
        <taxon>Bacteria</taxon>
        <taxon>Pseudomonadati</taxon>
        <taxon>Bdellovibrionota</taxon>
        <taxon>Bacteriovoracia</taxon>
        <taxon>Bacteriovoracales</taxon>
        <taxon>Bacteriovoracaceae</taxon>
        <taxon>Bacteriovorax</taxon>
    </lineage>
</organism>
<evidence type="ECO:0000313" key="6">
    <source>
        <dbReference type="Proteomes" id="UP000235584"/>
    </source>
</evidence>
<dbReference type="GO" id="GO:0016740">
    <property type="term" value="F:transferase activity"/>
    <property type="evidence" value="ECO:0007669"/>
    <property type="project" value="UniProtKB-KW"/>
</dbReference>
<dbReference type="InterPro" id="IPR004147">
    <property type="entry name" value="ABC1_dom"/>
</dbReference>
<keyword evidence="4" id="KW-0067">ATP-binding</keyword>
<dbReference type="InterPro" id="IPR011009">
    <property type="entry name" value="Kinase-like_dom_sf"/>
</dbReference>
<accession>A0A2K9NSY3</accession>
<keyword evidence="3" id="KW-0547">Nucleotide-binding</keyword>
<comment type="similarity">
    <text evidence="1">Belongs to the protein kinase superfamily. ADCK protein kinase family.</text>
</comment>
<keyword evidence="2" id="KW-0808">Transferase</keyword>
<dbReference type="GO" id="GO:0006744">
    <property type="term" value="P:ubiquinone biosynthetic process"/>
    <property type="evidence" value="ECO:0007669"/>
    <property type="project" value="TreeGrafter"/>
</dbReference>
<dbReference type="SUPFAM" id="SSF56112">
    <property type="entry name" value="Protein kinase-like (PK-like)"/>
    <property type="match status" value="1"/>
</dbReference>
<evidence type="ECO:0000256" key="2">
    <source>
        <dbReference type="ARBA" id="ARBA00022679"/>
    </source>
</evidence>
<dbReference type="EMBL" id="CP025704">
    <property type="protein sequence ID" value="AUN98631.1"/>
    <property type="molecule type" value="Genomic_DNA"/>
</dbReference>
<dbReference type="Proteomes" id="UP000235584">
    <property type="component" value="Chromosome"/>
</dbReference>
<dbReference type="CDD" id="cd13970">
    <property type="entry name" value="ABC1_ADCK3"/>
    <property type="match status" value="1"/>
</dbReference>
<reference evidence="5 6" key="1">
    <citation type="submission" date="2018-01" db="EMBL/GenBank/DDBJ databases">
        <title>Complete genome sequence of Bacteriovorax stolpii DSM12778.</title>
        <authorList>
            <person name="Tang B."/>
            <person name="Chang J."/>
        </authorList>
    </citation>
    <scope>NUCLEOTIDE SEQUENCE [LARGE SCALE GENOMIC DNA]</scope>
    <source>
        <strain evidence="5 6">DSM 12778</strain>
    </source>
</reference>
<dbReference type="Pfam" id="PF03109">
    <property type="entry name" value="ABC1"/>
    <property type="match status" value="1"/>
</dbReference>
<dbReference type="InterPro" id="IPR034646">
    <property type="entry name" value="ADCK3_dom"/>
</dbReference>
<dbReference type="AlphaFoldDB" id="A0A2K9NSY3"/>
<evidence type="ECO:0000256" key="1">
    <source>
        <dbReference type="ARBA" id="ARBA00009670"/>
    </source>
</evidence>
<proteinExistence type="inferred from homology"/>
<name>A0A2K9NSY3_BACTC</name>
<dbReference type="InterPro" id="IPR051409">
    <property type="entry name" value="Atypical_kinase_ADCK"/>
</dbReference>
<evidence type="ECO:0000256" key="4">
    <source>
        <dbReference type="ARBA" id="ARBA00022840"/>
    </source>
</evidence>
<dbReference type="PANTHER" id="PTHR43851:SF3">
    <property type="entry name" value="COENZYME Q8"/>
    <property type="match status" value="1"/>
</dbReference>
<dbReference type="RefSeq" id="WP_102243922.1">
    <property type="nucleotide sequence ID" value="NZ_CP025704.1"/>
</dbReference>
<sequence>MSEEFKSGKLSRFLSLGTSLTKASAQLALDAAKNKAQDYIDKNPKARDLELKIKASKEIIQTMGELKGAMMKLGQMISISEDLVLPKEISALFANLQKNSPSMPEAEVIRMIRENFKKDPRELFLEFDLRPVAAASIGQVHRAKLHSGEVVAVKIQYPKIVNAIKHDFQNLHKIDKLIHLLYPNKPNVDNMIQELKTSLIQECNYITEMEQIQFFKSQFKERFPMIVIPEVYPDYCSEQILTMEWVEGDSFEETLHYSDEEKNFLGTSLYESFLFSLWELKRLHTDPQNGNYLFKRDKIIMLDFGSTREFDPDFLVDYCGLLMCLEEDRFDHYIVISKHLHFFKEDEPEDMIKRHFEMIKSLYAPYTKSGTHPIEAINPFDLFKDFFKDLDFKGRKSPRQEFLLLDRSTFGLYAKLKGWRSEINWLEGRNKFRNSIENEVKFKYQF</sequence>
<dbReference type="KEGG" id="bsto:C0V70_11065"/>
<protein>
    <submittedName>
        <fullName evidence="5">Uncharacterized protein</fullName>
    </submittedName>
</protein>
<dbReference type="PANTHER" id="PTHR43851">
    <property type="match status" value="1"/>
</dbReference>
<keyword evidence="6" id="KW-1185">Reference proteome</keyword>
<evidence type="ECO:0000313" key="5">
    <source>
        <dbReference type="EMBL" id="AUN98631.1"/>
    </source>
</evidence>
<dbReference type="GO" id="GO:0005524">
    <property type="term" value="F:ATP binding"/>
    <property type="evidence" value="ECO:0007669"/>
    <property type="project" value="UniProtKB-KW"/>
</dbReference>